<dbReference type="SUPFAM" id="SSF50129">
    <property type="entry name" value="GroES-like"/>
    <property type="match status" value="1"/>
</dbReference>
<dbReference type="EMBL" id="NSGH01000001">
    <property type="protein sequence ID" value="PBB06902.1"/>
    <property type="molecule type" value="Genomic_DNA"/>
</dbReference>
<dbReference type="PANTHER" id="PTHR44154">
    <property type="entry name" value="QUINONE OXIDOREDUCTASE"/>
    <property type="match status" value="1"/>
</dbReference>
<evidence type="ECO:0000313" key="4">
    <source>
        <dbReference type="Proteomes" id="UP000217561"/>
    </source>
</evidence>
<dbReference type="InterPro" id="IPR020843">
    <property type="entry name" value="ER"/>
</dbReference>
<keyword evidence="1" id="KW-0521">NADP</keyword>
<dbReference type="InterPro" id="IPR051603">
    <property type="entry name" value="Zinc-ADH_QOR/CCCR"/>
</dbReference>
<dbReference type="InterPro" id="IPR036291">
    <property type="entry name" value="NAD(P)-bd_dom_sf"/>
</dbReference>
<dbReference type="InterPro" id="IPR013154">
    <property type="entry name" value="ADH-like_N"/>
</dbReference>
<dbReference type="InterPro" id="IPR011032">
    <property type="entry name" value="GroES-like_sf"/>
</dbReference>
<accession>A0ABX4HVP3</accession>
<organism evidence="3 4">
    <name type="scientific">Salimicrobium humidisoli</name>
    <dbReference type="NCBI Taxonomy" id="2029857"/>
    <lineage>
        <taxon>Bacteria</taxon>
        <taxon>Bacillati</taxon>
        <taxon>Bacillota</taxon>
        <taxon>Bacilli</taxon>
        <taxon>Bacillales</taxon>
        <taxon>Bacillaceae</taxon>
        <taxon>Salimicrobium</taxon>
    </lineage>
</organism>
<evidence type="ECO:0000259" key="2">
    <source>
        <dbReference type="SMART" id="SM00829"/>
    </source>
</evidence>
<dbReference type="Gene3D" id="3.40.50.720">
    <property type="entry name" value="NAD(P)-binding Rossmann-like Domain"/>
    <property type="match status" value="1"/>
</dbReference>
<dbReference type="Gene3D" id="3.90.180.10">
    <property type="entry name" value="Medium-chain alcohol dehydrogenases, catalytic domain"/>
    <property type="match status" value="1"/>
</dbReference>
<dbReference type="SMART" id="SM00829">
    <property type="entry name" value="PKS_ER"/>
    <property type="match status" value="1"/>
</dbReference>
<reference evidence="3 4" key="1">
    <citation type="submission" date="2017-08" db="EMBL/GenBank/DDBJ databases">
        <title>Salimicrobium alkalisoli sp. nov., isolated from saline alkaline soil.</title>
        <authorList>
            <person name="Zhang G."/>
            <person name="Xiong Q."/>
        </authorList>
    </citation>
    <scope>NUCLEOTIDE SEQUENCE [LARGE SCALE GENOMIC DNA]</scope>
    <source>
        <strain evidence="3 4">WN024</strain>
    </source>
</reference>
<dbReference type="SUPFAM" id="SSF51735">
    <property type="entry name" value="NAD(P)-binding Rossmann-fold domains"/>
    <property type="match status" value="1"/>
</dbReference>
<evidence type="ECO:0000313" key="3">
    <source>
        <dbReference type="EMBL" id="PBB06902.1"/>
    </source>
</evidence>
<name>A0ABX4HVP3_9BACI</name>
<dbReference type="RefSeq" id="WP_095820824.1">
    <property type="nucleotide sequence ID" value="NZ_NSGH01000001.1"/>
</dbReference>
<feature type="domain" description="Enoyl reductase (ER)" evidence="2">
    <location>
        <begin position="12"/>
        <end position="304"/>
    </location>
</feature>
<evidence type="ECO:0000256" key="1">
    <source>
        <dbReference type="ARBA" id="ARBA00022857"/>
    </source>
</evidence>
<dbReference type="PANTHER" id="PTHR44154:SF1">
    <property type="entry name" value="QUINONE OXIDOREDUCTASE"/>
    <property type="match status" value="1"/>
</dbReference>
<protein>
    <submittedName>
        <fullName evidence="3">Quinone oxidoreductase</fullName>
    </submittedName>
</protein>
<dbReference type="CDD" id="cd05289">
    <property type="entry name" value="MDR_like_2"/>
    <property type="match status" value="1"/>
</dbReference>
<dbReference type="Pfam" id="PF13602">
    <property type="entry name" value="ADH_zinc_N_2"/>
    <property type="match status" value="1"/>
</dbReference>
<keyword evidence="4" id="KW-1185">Reference proteome</keyword>
<dbReference type="Pfam" id="PF08240">
    <property type="entry name" value="ADH_N"/>
    <property type="match status" value="1"/>
</dbReference>
<sequence length="310" mass="33420">METMKAFVRKNARNDDVELENVAIPSIDKGEVLVKIQAFGVGVHDRYFTPPDVRFPYPIGIEGSGIVTKTGSDVSGLQEGDRVILSASMQQKGGSWAEYATVSSEMVVPFLEEIDFLQAAALPVAGKTAVESMESLDLKQGDTLFVAGASGAIGTLLIQLANKQGIRVIGSASAKNHEYMLSLGAEETVDYSNPQWKDNVTAWVSGGVDAALAIQPGTTRDSIDVVKEGGKVITVSDDSVETERNVTVHQLQHKLSFPYAINVLVKAILAGDIRPVLENVYEFKQALDALKKTETRHARGKLVVSAMRNC</sequence>
<gene>
    <name evidence="3" type="ORF">CKW00_00125</name>
</gene>
<comment type="caution">
    <text evidence="3">The sequence shown here is derived from an EMBL/GenBank/DDBJ whole genome shotgun (WGS) entry which is preliminary data.</text>
</comment>
<dbReference type="Proteomes" id="UP000217561">
    <property type="component" value="Unassembled WGS sequence"/>
</dbReference>
<proteinExistence type="predicted"/>